<dbReference type="GO" id="GO:0003735">
    <property type="term" value="F:structural constituent of ribosome"/>
    <property type="evidence" value="ECO:0007669"/>
    <property type="project" value="InterPro"/>
</dbReference>
<dbReference type="GO" id="GO:0006412">
    <property type="term" value="P:translation"/>
    <property type="evidence" value="ECO:0007669"/>
    <property type="project" value="UniProtKB-UniRule"/>
</dbReference>
<dbReference type="HAMAP" id="MF_01363">
    <property type="entry name" value="Ribosomal_bL21"/>
    <property type="match status" value="1"/>
</dbReference>
<dbReference type="GO" id="GO:1990904">
    <property type="term" value="C:ribonucleoprotein complex"/>
    <property type="evidence" value="ECO:0007669"/>
    <property type="project" value="UniProtKB-KW"/>
</dbReference>
<dbReference type="InterPro" id="IPR036164">
    <property type="entry name" value="bL21-like_sf"/>
</dbReference>
<evidence type="ECO:0000256" key="5">
    <source>
        <dbReference type="ARBA" id="ARBA00023274"/>
    </source>
</evidence>
<accession>A0A1F5SZW8</accession>
<dbReference type="GO" id="GO:0005737">
    <property type="term" value="C:cytoplasm"/>
    <property type="evidence" value="ECO:0007669"/>
    <property type="project" value="UniProtKB-ARBA"/>
</dbReference>
<comment type="function">
    <text evidence="6 7">This protein binds to 23S rRNA in the presence of protein L20.</text>
</comment>
<evidence type="ECO:0000256" key="4">
    <source>
        <dbReference type="ARBA" id="ARBA00022980"/>
    </source>
</evidence>
<dbReference type="NCBIfam" id="TIGR00061">
    <property type="entry name" value="L21"/>
    <property type="match status" value="1"/>
</dbReference>
<protein>
    <recommendedName>
        <fullName evidence="6">Large ribosomal subunit protein bL21</fullName>
    </recommendedName>
</protein>
<dbReference type="InterPro" id="IPR028909">
    <property type="entry name" value="bL21-like"/>
</dbReference>
<evidence type="ECO:0000256" key="3">
    <source>
        <dbReference type="ARBA" id="ARBA00022884"/>
    </source>
</evidence>
<dbReference type="PANTHER" id="PTHR21349">
    <property type="entry name" value="50S RIBOSOMAL PROTEIN L21"/>
    <property type="match status" value="1"/>
</dbReference>
<dbReference type="AlphaFoldDB" id="A0A1F5SZW8"/>
<comment type="caution">
    <text evidence="8">The sequence shown here is derived from an EMBL/GenBank/DDBJ whole genome shotgun (WGS) entry which is preliminary data.</text>
</comment>
<proteinExistence type="inferred from homology"/>
<dbReference type="GO" id="GO:0019843">
    <property type="term" value="F:rRNA binding"/>
    <property type="evidence" value="ECO:0007669"/>
    <property type="project" value="UniProtKB-UniRule"/>
</dbReference>
<gene>
    <name evidence="6" type="primary">rplU</name>
    <name evidence="8" type="ORF">A2478_02910</name>
</gene>
<dbReference type="InterPro" id="IPR018258">
    <property type="entry name" value="Ribosomal_bL21_CS"/>
</dbReference>
<dbReference type="EMBL" id="MFGJ01000006">
    <property type="protein sequence ID" value="OGF32250.1"/>
    <property type="molecule type" value="Genomic_DNA"/>
</dbReference>
<evidence type="ECO:0000256" key="2">
    <source>
        <dbReference type="ARBA" id="ARBA00022730"/>
    </source>
</evidence>
<dbReference type="STRING" id="1798002.A2478_02910"/>
<organism evidence="8 9">
    <name type="scientific">Candidatus Falkowbacteria bacterium RIFOXYC2_FULL_36_12</name>
    <dbReference type="NCBI Taxonomy" id="1798002"/>
    <lineage>
        <taxon>Bacteria</taxon>
        <taxon>Candidatus Falkowiibacteriota</taxon>
    </lineage>
</organism>
<comment type="subunit">
    <text evidence="6">Part of the 50S ribosomal subunit. Contacts protein L20.</text>
</comment>
<evidence type="ECO:0000256" key="1">
    <source>
        <dbReference type="ARBA" id="ARBA00008563"/>
    </source>
</evidence>
<name>A0A1F5SZW8_9BACT</name>
<dbReference type="GO" id="GO:0005840">
    <property type="term" value="C:ribosome"/>
    <property type="evidence" value="ECO:0007669"/>
    <property type="project" value="UniProtKB-KW"/>
</dbReference>
<comment type="similarity">
    <text evidence="1 6 7">Belongs to the bacterial ribosomal protein bL21 family.</text>
</comment>
<dbReference type="InterPro" id="IPR001787">
    <property type="entry name" value="Ribosomal_bL21"/>
</dbReference>
<sequence length="131" mass="14551">MTIAVIKTGGKQYKIKENQQLKVEKLAGEVGEKIVFDNVLLVADAEGKNVQIGQPILEVKIEAEIMEQGKARKVSVVKYKAKTRYHKTQGHRQAFTRVKILKIGAGSLSVEKKVVAKKPTVKKVVKKVSEK</sequence>
<keyword evidence="5 6" id="KW-0687">Ribonucleoprotein</keyword>
<dbReference type="Pfam" id="PF00829">
    <property type="entry name" value="Ribosomal_L21p"/>
    <property type="match status" value="1"/>
</dbReference>
<evidence type="ECO:0000313" key="9">
    <source>
        <dbReference type="Proteomes" id="UP000179001"/>
    </source>
</evidence>
<dbReference type="Proteomes" id="UP000179001">
    <property type="component" value="Unassembled WGS sequence"/>
</dbReference>
<dbReference type="PANTHER" id="PTHR21349:SF0">
    <property type="entry name" value="LARGE RIBOSOMAL SUBUNIT PROTEIN BL21M"/>
    <property type="match status" value="1"/>
</dbReference>
<keyword evidence="2 6" id="KW-0699">rRNA-binding</keyword>
<keyword evidence="4 6" id="KW-0689">Ribosomal protein</keyword>
<evidence type="ECO:0000256" key="6">
    <source>
        <dbReference type="HAMAP-Rule" id="MF_01363"/>
    </source>
</evidence>
<dbReference type="SUPFAM" id="SSF141091">
    <property type="entry name" value="L21p-like"/>
    <property type="match status" value="1"/>
</dbReference>
<dbReference type="PROSITE" id="PS01169">
    <property type="entry name" value="RIBOSOMAL_L21"/>
    <property type="match status" value="1"/>
</dbReference>
<keyword evidence="3 6" id="KW-0694">RNA-binding</keyword>
<reference evidence="8 9" key="1">
    <citation type="journal article" date="2016" name="Nat. Commun.">
        <title>Thousands of microbial genomes shed light on interconnected biogeochemical processes in an aquifer system.</title>
        <authorList>
            <person name="Anantharaman K."/>
            <person name="Brown C.T."/>
            <person name="Hug L.A."/>
            <person name="Sharon I."/>
            <person name="Castelle C.J."/>
            <person name="Probst A.J."/>
            <person name="Thomas B.C."/>
            <person name="Singh A."/>
            <person name="Wilkins M.J."/>
            <person name="Karaoz U."/>
            <person name="Brodie E.L."/>
            <person name="Williams K.H."/>
            <person name="Hubbard S.S."/>
            <person name="Banfield J.F."/>
        </authorList>
    </citation>
    <scope>NUCLEOTIDE SEQUENCE [LARGE SCALE GENOMIC DNA]</scope>
</reference>
<evidence type="ECO:0000256" key="7">
    <source>
        <dbReference type="RuleBase" id="RU000562"/>
    </source>
</evidence>
<evidence type="ECO:0000313" key="8">
    <source>
        <dbReference type="EMBL" id="OGF32250.1"/>
    </source>
</evidence>